<evidence type="ECO:0000313" key="1">
    <source>
        <dbReference type="EMBL" id="KAJ5115525.1"/>
    </source>
</evidence>
<proteinExistence type="predicted"/>
<reference evidence="1" key="1">
    <citation type="submission" date="2022-11" db="EMBL/GenBank/DDBJ databases">
        <authorList>
            <person name="Petersen C."/>
        </authorList>
    </citation>
    <scope>NUCLEOTIDE SEQUENCE</scope>
    <source>
        <strain evidence="1">IBT 34128</strain>
    </source>
</reference>
<organism evidence="1 2">
    <name type="scientific">Penicillium alfredii</name>
    <dbReference type="NCBI Taxonomy" id="1506179"/>
    <lineage>
        <taxon>Eukaryota</taxon>
        <taxon>Fungi</taxon>
        <taxon>Dikarya</taxon>
        <taxon>Ascomycota</taxon>
        <taxon>Pezizomycotina</taxon>
        <taxon>Eurotiomycetes</taxon>
        <taxon>Eurotiomycetidae</taxon>
        <taxon>Eurotiales</taxon>
        <taxon>Aspergillaceae</taxon>
        <taxon>Penicillium</taxon>
    </lineage>
</organism>
<name>A0A9W9GB79_9EURO</name>
<dbReference type="OrthoDB" id="4303527at2759"/>
<evidence type="ECO:0000313" key="2">
    <source>
        <dbReference type="Proteomes" id="UP001141434"/>
    </source>
</evidence>
<gene>
    <name evidence="1" type="ORF">NUU61_001284</name>
</gene>
<dbReference type="EMBL" id="JAPMSZ010000001">
    <property type="protein sequence ID" value="KAJ5115525.1"/>
    <property type="molecule type" value="Genomic_DNA"/>
</dbReference>
<sequence>MAMADACEVESMEIPACDEGLYNDACRADGVVAKSLSIPTDRRYATMVVEGLGSEVIGKVEKLSAGTRYRKEHGFEYKGIKPAIQVFFLGETTVGRPYMTIIPFYISGKVTIGNKSVEMKRHYHVSGECSLLVESEAGKVGKLGAWVFKLGK</sequence>
<dbReference type="GeneID" id="81391034"/>
<comment type="caution">
    <text evidence="1">The sequence shown here is derived from an EMBL/GenBank/DDBJ whole genome shotgun (WGS) entry which is preliminary data.</text>
</comment>
<dbReference type="Proteomes" id="UP001141434">
    <property type="component" value="Unassembled WGS sequence"/>
</dbReference>
<keyword evidence="2" id="KW-1185">Reference proteome</keyword>
<accession>A0A9W9GB79</accession>
<protein>
    <submittedName>
        <fullName evidence="1">Uncharacterized protein</fullName>
    </submittedName>
</protein>
<dbReference type="AlphaFoldDB" id="A0A9W9GB79"/>
<dbReference type="RefSeq" id="XP_056516716.1">
    <property type="nucleotide sequence ID" value="XM_056651866.1"/>
</dbReference>
<reference evidence="1" key="2">
    <citation type="journal article" date="2023" name="IMA Fungus">
        <title>Comparative genomic study of the Penicillium genus elucidates a diverse pangenome and 15 lateral gene transfer events.</title>
        <authorList>
            <person name="Petersen C."/>
            <person name="Sorensen T."/>
            <person name="Nielsen M.R."/>
            <person name="Sondergaard T.E."/>
            <person name="Sorensen J.L."/>
            <person name="Fitzpatrick D.A."/>
            <person name="Frisvad J.C."/>
            <person name="Nielsen K.L."/>
        </authorList>
    </citation>
    <scope>NUCLEOTIDE SEQUENCE</scope>
    <source>
        <strain evidence="1">IBT 34128</strain>
    </source>
</reference>